<dbReference type="InterPro" id="IPR056862">
    <property type="entry name" value="VWA7_N"/>
</dbReference>
<evidence type="ECO:0000256" key="4">
    <source>
        <dbReference type="ARBA" id="ARBA00023180"/>
    </source>
</evidence>
<dbReference type="Pfam" id="PF23560">
    <property type="entry name" value="GBD_Hemicentin"/>
    <property type="match status" value="1"/>
</dbReference>
<dbReference type="RefSeq" id="WP_169146913.1">
    <property type="nucleotide sequence ID" value="NZ_JABBGA010000014.1"/>
</dbReference>
<dbReference type="EMBL" id="JABBGA010000014">
    <property type="protein sequence ID" value="NML27381.1"/>
    <property type="molecule type" value="Genomic_DNA"/>
</dbReference>
<feature type="signal peptide" evidence="5">
    <location>
        <begin position="1"/>
        <end position="24"/>
    </location>
</feature>
<name>A0A848GD23_9RHOO</name>
<protein>
    <recommendedName>
        <fullName evidence="12">Dockerin domain-containing protein</fullName>
    </recommendedName>
</protein>
<evidence type="ECO:0000256" key="3">
    <source>
        <dbReference type="ARBA" id="ARBA00022729"/>
    </source>
</evidence>
<dbReference type="Pfam" id="PF25107">
    <property type="entry name" value="VWA7_N"/>
    <property type="match status" value="1"/>
</dbReference>
<evidence type="ECO:0000259" key="7">
    <source>
        <dbReference type="Pfam" id="PF23619"/>
    </source>
</evidence>
<feature type="domain" description="Hemicentin/VWA7 galactose-binding" evidence="6">
    <location>
        <begin position="467"/>
        <end position="552"/>
    </location>
</feature>
<keyword evidence="3 5" id="KW-0732">Signal</keyword>
<keyword evidence="2" id="KW-0964">Secreted</keyword>
<evidence type="ECO:0000259" key="6">
    <source>
        <dbReference type="Pfam" id="PF23560"/>
    </source>
</evidence>
<feature type="chain" id="PRO_5032373879" description="Dockerin domain-containing protein" evidence="5">
    <location>
        <begin position="25"/>
        <end position="831"/>
    </location>
</feature>
<dbReference type="SUPFAM" id="SSF63446">
    <property type="entry name" value="Type I dockerin domain"/>
    <property type="match status" value="1"/>
</dbReference>
<dbReference type="AlphaFoldDB" id="A0A848GD23"/>
<feature type="domain" description="Hemicentin-1-like von Willebrand factor A" evidence="8">
    <location>
        <begin position="282"/>
        <end position="435"/>
    </location>
</feature>
<dbReference type="InterPro" id="IPR036439">
    <property type="entry name" value="Dockerin_dom_sf"/>
</dbReference>
<evidence type="ECO:0000256" key="1">
    <source>
        <dbReference type="ARBA" id="ARBA00004613"/>
    </source>
</evidence>
<evidence type="ECO:0000313" key="11">
    <source>
        <dbReference type="Proteomes" id="UP000580043"/>
    </source>
</evidence>
<dbReference type="InterPro" id="IPR018247">
    <property type="entry name" value="EF_Hand_1_Ca_BS"/>
</dbReference>
<evidence type="ECO:0000256" key="2">
    <source>
        <dbReference type="ARBA" id="ARBA00022525"/>
    </source>
</evidence>
<dbReference type="Pfam" id="PF00404">
    <property type="entry name" value="Dockerin_1"/>
    <property type="match status" value="1"/>
</dbReference>
<dbReference type="GO" id="GO:0000272">
    <property type="term" value="P:polysaccharide catabolic process"/>
    <property type="evidence" value="ECO:0007669"/>
    <property type="project" value="InterPro"/>
</dbReference>
<reference evidence="10 11" key="1">
    <citation type="submission" date="2020-04" db="EMBL/GenBank/DDBJ databases">
        <title>Zoogloea sp. G-4-1-14 isolated from soil.</title>
        <authorList>
            <person name="Dahal R.H."/>
        </authorList>
    </citation>
    <scope>NUCLEOTIDE SEQUENCE [LARGE SCALE GENOMIC DNA]</scope>
    <source>
        <strain evidence="10 11">G-4-1-14</strain>
    </source>
</reference>
<sequence length="831" mass="87684">MKRKPLSHCMLIAFLGSYLPSTQAFVPSVSLGAITPGDSHAAITKDAVQLVYDDLGLRNVTKSMKKARQTILDANASVDDDFPAHTARHCDAENLSGCNLVILAELRDVVTHTQGDNVEAAREALGRALHTLQDFYSHSNWIELGNRGVHPEIGKSEFVSNVAPAGANTCIEAPAGQSCFKGNLTTSMLTSGYYSGQDRTRPAGKCRHGGFFDKSPGFGGINKDMSVCTGTVAAGLFDSPHHDHHPQAADLAVLATYQVFKDVKAKLSDREFKNLLGVGPTLAFSIDTTGSMGSVIAGVRATSTNIVNSRLGTDQEPSKYVLTPFNDPFSGPTTVTSDGSAFKSALGALYADDGGDCPELAMTGVFGALSASDDGGELYLFTDASAKDAGLAGSVLSLATKKKTKLFFSLFGSCSPYDPAYFYLAENTGGQVFILNQSEASSIAEFSDLISRSDTVDILSIGDALSASPKNYVFPVDTQTTRLTISVSATEAHSVRIIRPDGSVVSETDGGVTRVPVSAASIYSIERPQVGEWTITVEGAGTFSILVNGQSKLSLDEFRFVQTRGRPGHQGAFPVTGLPAPGQTVDALADFTETAKNVVFEFRSRSGKVLQSFTLTNNAPAEATVQTGKVVVPSSRFFVYALGEDGNGAKFQRLLSSGFIPQEVSVVAPTAVNLPVGQTTSYMFKVQNDGPADSFKFTALDDRPYLTSVTPSVASLATGASTIVKVDLTPPTTTSVGTIDTLTFSAESVTRNDVRNFAVLSSQVIAPPAVGDVNRDGRVDCDDLGLVKASFGKRAGQPAFNPTVDIDINGIVDARDLAQVARQVPVGTICN</sequence>
<dbReference type="InterPro" id="IPR056861">
    <property type="entry name" value="HMCN1-like_VWA"/>
</dbReference>
<dbReference type="InterPro" id="IPR002105">
    <property type="entry name" value="Dockerin_1_rpt"/>
</dbReference>
<keyword evidence="11" id="KW-1185">Reference proteome</keyword>
<evidence type="ECO:0008006" key="12">
    <source>
        <dbReference type="Google" id="ProtNLM"/>
    </source>
</evidence>
<evidence type="ECO:0000259" key="9">
    <source>
        <dbReference type="Pfam" id="PF25107"/>
    </source>
</evidence>
<dbReference type="SUPFAM" id="SSF53300">
    <property type="entry name" value="vWA-like"/>
    <property type="match status" value="1"/>
</dbReference>
<gene>
    <name evidence="10" type="ORF">HHL15_16625</name>
</gene>
<feature type="domain" description="VWA7 Ig-like" evidence="7">
    <location>
        <begin position="677"/>
        <end position="764"/>
    </location>
</feature>
<dbReference type="PROSITE" id="PS00448">
    <property type="entry name" value="CLOS_CELLULOSOME_RPT"/>
    <property type="match status" value="1"/>
</dbReference>
<dbReference type="Proteomes" id="UP000580043">
    <property type="component" value="Unassembled WGS sequence"/>
</dbReference>
<comment type="subcellular location">
    <subcellularLocation>
        <location evidence="1">Secreted</location>
    </subcellularLocation>
</comment>
<dbReference type="InterPro" id="IPR036465">
    <property type="entry name" value="vWFA_dom_sf"/>
</dbReference>
<comment type="caution">
    <text evidence="10">The sequence shown here is derived from an EMBL/GenBank/DDBJ whole genome shotgun (WGS) entry which is preliminary data.</text>
</comment>
<dbReference type="InterPro" id="IPR057615">
    <property type="entry name" value="Ig_VWA7"/>
</dbReference>
<dbReference type="PANTHER" id="PTHR14905">
    <property type="entry name" value="NG37"/>
    <property type="match status" value="1"/>
</dbReference>
<accession>A0A848GD23</accession>
<evidence type="ECO:0000256" key="5">
    <source>
        <dbReference type="SAM" id="SignalP"/>
    </source>
</evidence>
<dbReference type="InterPro" id="IPR056475">
    <property type="entry name" value="GBD_Hemicentin/VWA7"/>
</dbReference>
<dbReference type="GO" id="GO:0004553">
    <property type="term" value="F:hydrolase activity, hydrolyzing O-glycosyl compounds"/>
    <property type="evidence" value="ECO:0007669"/>
    <property type="project" value="InterPro"/>
</dbReference>
<evidence type="ECO:0000259" key="8">
    <source>
        <dbReference type="Pfam" id="PF25106"/>
    </source>
</evidence>
<dbReference type="PROSITE" id="PS00018">
    <property type="entry name" value="EF_HAND_1"/>
    <property type="match status" value="1"/>
</dbReference>
<dbReference type="Pfam" id="PF25106">
    <property type="entry name" value="VWA_4"/>
    <property type="match status" value="1"/>
</dbReference>
<dbReference type="Gene3D" id="3.40.50.410">
    <property type="entry name" value="von Willebrand factor, type A domain"/>
    <property type="match status" value="1"/>
</dbReference>
<dbReference type="GO" id="GO:0005576">
    <property type="term" value="C:extracellular region"/>
    <property type="evidence" value="ECO:0007669"/>
    <property type="project" value="UniProtKB-SubCell"/>
</dbReference>
<evidence type="ECO:0000313" key="10">
    <source>
        <dbReference type="EMBL" id="NML27381.1"/>
    </source>
</evidence>
<dbReference type="Gene3D" id="1.10.1330.10">
    <property type="entry name" value="Dockerin domain"/>
    <property type="match status" value="1"/>
</dbReference>
<feature type="domain" description="VWA7 N-terminal" evidence="9">
    <location>
        <begin position="45"/>
        <end position="272"/>
    </location>
</feature>
<dbReference type="Pfam" id="PF23619">
    <property type="entry name" value="Ig_VWA7"/>
    <property type="match status" value="1"/>
</dbReference>
<dbReference type="InterPro" id="IPR052577">
    <property type="entry name" value="VWA7"/>
</dbReference>
<organism evidence="10 11">
    <name type="scientific">Zoogloea dura</name>
    <dbReference type="NCBI Taxonomy" id="2728840"/>
    <lineage>
        <taxon>Bacteria</taxon>
        <taxon>Pseudomonadati</taxon>
        <taxon>Pseudomonadota</taxon>
        <taxon>Betaproteobacteria</taxon>
        <taxon>Rhodocyclales</taxon>
        <taxon>Zoogloeaceae</taxon>
        <taxon>Zoogloea</taxon>
    </lineage>
</organism>
<dbReference type="PANTHER" id="PTHR14905:SF7">
    <property type="entry name" value="VON WILLEBRAND FACTOR A DOMAIN-CONTAINING PROTEIN 7"/>
    <property type="match status" value="1"/>
</dbReference>
<proteinExistence type="predicted"/>
<keyword evidence="4" id="KW-0325">Glycoprotein</keyword>